<evidence type="ECO:0000256" key="3">
    <source>
        <dbReference type="SAM" id="MobiDB-lite"/>
    </source>
</evidence>
<dbReference type="Gene3D" id="3.30.70.1380">
    <property type="entry name" value="Transcriptional regulatory protein pf0864 domain like"/>
    <property type="match status" value="1"/>
</dbReference>
<reference evidence="4 5" key="1">
    <citation type="submission" date="2020-03" db="EMBL/GenBank/DDBJ databases">
        <title>WGS of the type strain of Planosporangium spp.</title>
        <authorList>
            <person name="Thawai C."/>
        </authorList>
    </citation>
    <scope>NUCLEOTIDE SEQUENCE [LARGE SCALE GENOMIC DNA]</scope>
    <source>
        <strain evidence="4 5">TBRC 5610</strain>
    </source>
</reference>
<comment type="catalytic activity">
    <reaction evidence="2">
        <text>Ni(II)-pyridinium-3,5-bisthiocarboxylate mononucleotide = pyridinium-3,5-bisthiocarboxylate mononucleotide + Ni(2+)</text>
        <dbReference type="Rhea" id="RHEA:54784"/>
        <dbReference type="ChEBI" id="CHEBI:49786"/>
        <dbReference type="ChEBI" id="CHEBI:137372"/>
        <dbReference type="ChEBI" id="CHEBI:137373"/>
        <dbReference type="EC" id="4.99.1.12"/>
    </reaction>
</comment>
<gene>
    <name evidence="2 4" type="primary">larC</name>
    <name evidence="4" type="ORF">HC031_16720</name>
</gene>
<dbReference type="Pfam" id="PF01969">
    <property type="entry name" value="Ni_insertion"/>
    <property type="match status" value="1"/>
</dbReference>
<keyword evidence="1 2" id="KW-0533">Nickel</keyword>
<name>A0ABX0XZ69_9ACTN</name>
<feature type="compositionally biased region" description="Basic and acidic residues" evidence="3">
    <location>
        <begin position="391"/>
        <end position="410"/>
    </location>
</feature>
<accession>A0ABX0XZ69</accession>
<evidence type="ECO:0000313" key="4">
    <source>
        <dbReference type="EMBL" id="NJC71346.1"/>
    </source>
</evidence>
<dbReference type="NCBIfam" id="TIGR00299">
    <property type="entry name" value="nickel pincer cofactor biosynthesis protein LarC"/>
    <property type="match status" value="1"/>
</dbReference>
<comment type="function">
    <text evidence="2">Involved in the biosynthesis of a nickel-pincer cofactor ((SCS)Ni(II) pincer complex). Binds Ni(2+), and functions in nickel delivery to pyridinium-3,5-bisthiocarboxylic acid mononucleotide (P2TMN), to form the mature cofactor. Is thus probably required for the activation of nickel-pincer cofactor-dependent enzymes.</text>
</comment>
<dbReference type="InterPro" id="IPR002822">
    <property type="entry name" value="Ni_insertion"/>
</dbReference>
<keyword evidence="2" id="KW-0456">Lyase</keyword>
<dbReference type="EMBL" id="JAATVY010000011">
    <property type="protein sequence ID" value="NJC71346.1"/>
    <property type="molecule type" value="Genomic_DNA"/>
</dbReference>
<keyword evidence="5" id="KW-1185">Reference proteome</keyword>
<proteinExistence type="inferred from homology"/>
<evidence type="ECO:0000256" key="1">
    <source>
        <dbReference type="ARBA" id="ARBA00022596"/>
    </source>
</evidence>
<comment type="similarity">
    <text evidence="2">Belongs to the LarC family.</text>
</comment>
<protein>
    <recommendedName>
        <fullName evidence="2">Pyridinium-3,5-bisthiocarboxylic acid mononucleotide nickel insertion protein</fullName>
        <shortName evidence="2">P2TMN nickel insertion protein</shortName>
        <ecNumber evidence="2">4.99.1.12</ecNumber>
    </recommendedName>
    <alternativeName>
        <fullName evidence="2">Nickel-pincer cofactor biosynthesis protein LarC</fullName>
    </alternativeName>
</protein>
<organism evidence="4 5">
    <name type="scientific">Planosporangium thailandense</name>
    <dbReference type="NCBI Taxonomy" id="765197"/>
    <lineage>
        <taxon>Bacteria</taxon>
        <taxon>Bacillati</taxon>
        <taxon>Actinomycetota</taxon>
        <taxon>Actinomycetes</taxon>
        <taxon>Micromonosporales</taxon>
        <taxon>Micromonosporaceae</taxon>
        <taxon>Planosporangium</taxon>
    </lineage>
</organism>
<comment type="caution">
    <text evidence="4">The sequence shown here is derived from an EMBL/GenBank/DDBJ whole genome shotgun (WGS) entry which is preliminary data.</text>
</comment>
<feature type="region of interest" description="Disordered" evidence="3">
    <location>
        <begin position="379"/>
        <end position="410"/>
    </location>
</feature>
<dbReference type="Proteomes" id="UP000722989">
    <property type="component" value="Unassembled WGS sequence"/>
</dbReference>
<sequence length="410" mass="42241">MICWLNPFSGISGDMFLGALLRLGAPLDGVRAAIRSAGIDGWDLARIEVTRGGLAATRAVVTVCDNATGRRAVELLEIVGRARPEPVAALATRAVRAIADVEADVHGVEVDRVRLHEVGGTDTVVDTVGVAAALHLLGITDVHSGPLGLGAGTVRTRHGTLPVPAPATAALLARAGAPVVPAGTAGETVTPTGAALLLAARARFGPVAPMTVHTVGYGAGSREVEGRPNVLQALLGDPIGAVDALHLLATNVDDVTGEVLGHLVDRLLAAGAADAWLVPIVMKKGRPAHTVQVLVGPDRAAACERIVLEETGSLGLRRLPVERLALSRRTSTVDLDGHPIRIKHGPWGAKPEHDDVAAAATALGLPLRIVAERARALVHHPPAGTPAPVCEDGRADGSDTGRMPERRHAT</sequence>
<dbReference type="EC" id="4.99.1.12" evidence="2"/>
<dbReference type="HAMAP" id="MF_01074">
    <property type="entry name" value="LarC"/>
    <property type="match status" value="1"/>
</dbReference>
<evidence type="ECO:0000313" key="5">
    <source>
        <dbReference type="Proteomes" id="UP000722989"/>
    </source>
</evidence>
<evidence type="ECO:0000256" key="2">
    <source>
        <dbReference type="HAMAP-Rule" id="MF_01074"/>
    </source>
</evidence>
<dbReference type="RefSeq" id="WP_167926255.1">
    <property type="nucleotide sequence ID" value="NZ_JAATVY010000011.1"/>
</dbReference>
<dbReference type="PANTHER" id="PTHR36566">
    <property type="entry name" value="NICKEL INSERTION PROTEIN-RELATED"/>
    <property type="match status" value="1"/>
</dbReference>
<dbReference type="PANTHER" id="PTHR36566:SF1">
    <property type="entry name" value="PYRIDINIUM-3,5-BISTHIOCARBOXYLIC ACID MONONUCLEOTIDE NICKEL INSERTION PROTEIN"/>
    <property type="match status" value="1"/>
</dbReference>